<proteinExistence type="predicted"/>
<keyword evidence="2" id="KW-1185">Reference proteome</keyword>
<evidence type="ECO:0000313" key="1">
    <source>
        <dbReference type="EMBL" id="GAA3996283.1"/>
    </source>
</evidence>
<reference evidence="2" key="1">
    <citation type="journal article" date="2019" name="Int. J. Syst. Evol. Microbiol.">
        <title>The Global Catalogue of Microorganisms (GCM) 10K type strain sequencing project: providing services to taxonomists for standard genome sequencing and annotation.</title>
        <authorList>
            <consortium name="The Broad Institute Genomics Platform"/>
            <consortium name="The Broad Institute Genome Sequencing Center for Infectious Disease"/>
            <person name="Wu L."/>
            <person name="Ma J."/>
        </authorList>
    </citation>
    <scope>NUCLEOTIDE SEQUENCE [LARGE SCALE GENOMIC DNA]</scope>
    <source>
        <strain evidence="2">JCM 16603</strain>
    </source>
</reference>
<protein>
    <recommendedName>
        <fullName evidence="3">DUF2314 domain-containing protein</fullName>
    </recommendedName>
</protein>
<organism evidence="1 2">
    <name type="scientific">Sphingomonas humi</name>
    <dbReference type="NCBI Taxonomy" id="335630"/>
    <lineage>
        <taxon>Bacteria</taxon>
        <taxon>Pseudomonadati</taxon>
        <taxon>Pseudomonadota</taxon>
        <taxon>Alphaproteobacteria</taxon>
        <taxon>Sphingomonadales</taxon>
        <taxon>Sphingomonadaceae</taxon>
        <taxon>Sphingomonas</taxon>
    </lineage>
</organism>
<evidence type="ECO:0000313" key="2">
    <source>
        <dbReference type="Proteomes" id="UP001501310"/>
    </source>
</evidence>
<accession>A0ABP7REE4</accession>
<dbReference type="EMBL" id="BAAAZD010000001">
    <property type="protein sequence ID" value="GAA3996283.1"/>
    <property type="molecule type" value="Genomic_DNA"/>
</dbReference>
<name>A0ABP7REE4_9SPHN</name>
<gene>
    <name evidence="1" type="ORF">GCM10022211_01420</name>
</gene>
<comment type="caution">
    <text evidence="1">The sequence shown here is derived from an EMBL/GenBank/DDBJ whole genome shotgun (WGS) entry which is preliminary data.</text>
</comment>
<sequence>MIGAGVLAALAGPAAAQKLDPRLEAVLACPRITDAAQRLACFDAAVTPLRQAASNGSLEARSLGPKALDGKVRATKGQGYNNLLVQLENGDRWLLTLEGNERLPKVGSDVTIRRGALSNWWFKVDKGQTFQARFLGQPD</sequence>
<evidence type="ECO:0008006" key="3">
    <source>
        <dbReference type="Google" id="ProtNLM"/>
    </source>
</evidence>
<dbReference type="Proteomes" id="UP001501310">
    <property type="component" value="Unassembled WGS sequence"/>
</dbReference>